<evidence type="ECO:0000313" key="2">
    <source>
        <dbReference type="Proteomes" id="UP000449193"/>
    </source>
</evidence>
<sequence>MYQFLALLNGAILAILISVNGNLSAQYGAFLASAIIHFVGCIAGGFLCCFEKGRQGLWRQCPLWIYLGGAIGVIMNIANNLAFGKISVTAIIALELLGQTVTALAIDSFGLFSFPRQEFKKKSLIVFAFSLIGIIVMLDRTVMSAVIAAGLSIIAGSTIVLQRIVNARLADRIGALRSSFVNHLTGFPITVIIAVIMFGEIPPFSAPDPRLWIYTGGIMGVIVVVLCNITVPRLPTFTQTILSFLGQVFTGICIDLLIGVDWSRESFYGGLIIIAGMFINYLFENRKGGCSPCTS</sequence>
<name>A0A6I3Q527_9FIRM</name>
<proteinExistence type="predicted"/>
<organism evidence="1 2">
    <name type="scientific">Ruthenibacterium lactatiformans</name>
    <dbReference type="NCBI Taxonomy" id="1550024"/>
    <lineage>
        <taxon>Bacteria</taxon>
        <taxon>Bacillati</taxon>
        <taxon>Bacillota</taxon>
        <taxon>Clostridia</taxon>
        <taxon>Eubacteriales</taxon>
        <taxon>Oscillospiraceae</taxon>
        <taxon>Ruthenibacterium</taxon>
    </lineage>
</organism>
<dbReference type="InterPro" id="IPR006750">
    <property type="entry name" value="YdcZ"/>
</dbReference>
<dbReference type="GO" id="GO:0005886">
    <property type="term" value="C:plasma membrane"/>
    <property type="evidence" value="ECO:0007669"/>
    <property type="project" value="TreeGrafter"/>
</dbReference>
<dbReference type="PANTHER" id="PTHR34821:SF2">
    <property type="entry name" value="INNER MEMBRANE PROTEIN YDCZ"/>
    <property type="match status" value="1"/>
</dbReference>
<protein>
    <submittedName>
        <fullName evidence="1">EamA-like transporter family protein</fullName>
    </submittedName>
</protein>
<reference evidence="1 2" key="1">
    <citation type="journal article" date="2019" name="Nat. Med.">
        <title>A library of human gut bacterial isolates paired with longitudinal multiomics data enables mechanistic microbiome research.</title>
        <authorList>
            <person name="Poyet M."/>
            <person name="Groussin M."/>
            <person name="Gibbons S.M."/>
            <person name="Avila-Pacheco J."/>
            <person name="Jiang X."/>
            <person name="Kearney S.M."/>
            <person name="Perrotta A.R."/>
            <person name="Berdy B."/>
            <person name="Zhao S."/>
            <person name="Lieberman T.D."/>
            <person name="Swanson P.K."/>
            <person name="Smith M."/>
            <person name="Roesemann S."/>
            <person name="Alexander J.E."/>
            <person name="Rich S.A."/>
            <person name="Livny J."/>
            <person name="Vlamakis H."/>
            <person name="Clish C."/>
            <person name="Bullock K."/>
            <person name="Deik A."/>
            <person name="Scott J."/>
            <person name="Pierce K.A."/>
            <person name="Xavier R.J."/>
            <person name="Alm E.J."/>
        </authorList>
    </citation>
    <scope>NUCLEOTIDE SEQUENCE [LARGE SCALE GENOMIC DNA]</scope>
    <source>
        <strain evidence="1 2">BIOML-A7</strain>
    </source>
</reference>
<dbReference type="AlphaFoldDB" id="A0A6I3Q527"/>
<dbReference type="PANTHER" id="PTHR34821">
    <property type="entry name" value="INNER MEMBRANE PROTEIN YDCZ"/>
    <property type="match status" value="1"/>
</dbReference>
<evidence type="ECO:0000313" key="1">
    <source>
        <dbReference type="EMBL" id="MTS51662.1"/>
    </source>
</evidence>
<accession>A0A6I3Q527</accession>
<comment type="caution">
    <text evidence="1">The sequence shown here is derived from an EMBL/GenBank/DDBJ whole genome shotgun (WGS) entry which is preliminary data.</text>
</comment>
<gene>
    <name evidence="1" type="ORF">GMD52_08925</name>
</gene>
<dbReference type="Pfam" id="PF04657">
    <property type="entry name" value="DMT_YdcZ"/>
    <property type="match status" value="2"/>
</dbReference>
<dbReference type="RefSeq" id="WP_155201774.1">
    <property type="nucleotide sequence ID" value="NZ_WMZL01000035.1"/>
</dbReference>
<dbReference type="Proteomes" id="UP000449193">
    <property type="component" value="Unassembled WGS sequence"/>
</dbReference>
<dbReference type="EMBL" id="WMZR01000009">
    <property type="protein sequence ID" value="MTS51662.1"/>
    <property type="molecule type" value="Genomic_DNA"/>
</dbReference>